<evidence type="ECO:0000313" key="1">
    <source>
        <dbReference type="EMBL" id="SVA61154.1"/>
    </source>
</evidence>
<dbReference type="AlphaFoldDB" id="A0A381X8U3"/>
<gene>
    <name evidence="1" type="ORF">METZ01_LOCUS114008</name>
</gene>
<organism evidence="1">
    <name type="scientific">marine metagenome</name>
    <dbReference type="NCBI Taxonomy" id="408172"/>
    <lineage>
        <taxon>unclassified sequences</taxon>
        <taxon>metagenomes</taxon>
        <taxon>ecological metagenomes</taxon>
    </lineage>
</organism>
<proteinExistence type="predicted"/>
<accession>A0A381X8U3</accession>
<sequence length="141" mass="14640">MSVFDDPVSSAESRSGLEGEDGLVVSIVIDRGDEAELTFSAGSIAFAVIECTPSARSGSSTLQKVPVEPIVWVAISTPASKICIFDPGSAVPVIIGRVIEVVLSLDCANVFPVSLSEVMSRELGADAGVASRTITRTPEET</sequence>
<feature type="non-terminal residue" evidence="1">
    <location>
        <position position="141"/>
    </location>
</feature>
<dbReference type="EMBL" id="UINC01014319">
    <property type="protein sequence ID" value="SVA61154.1"/>
    <property type="molecule type" value="Genomic_DNA"/>
</dbReference>
<name>A0A381X8U3_9ZZZZ</name>
<reference evidence="1" key="1">
    <citation type="submission" date="2018-05" db="EMBL/GenBank/DDBJ databases">
        <authorList>
            <person name="Lanie J.A."/>
            <person name="Ng W.-L."/>
            <person name="Kazmierczak K.M."/>
            <person name="Andrzejewski T.M."/>
            <person name="Davidsen T.M."/>
            <person name="Wayne K.J."/>
            <person name="Tettelin H."/>
            <person name="Glass J.I."/>
            <person name="Rusch D."/>
            <person name="Podicherti R."/>
            <person name="Tsui H.-C.T."/>
            <person name="Winkler M.E."/>
        </authorList>
    </citation>
    <scope>NUCLEOTIDE SEQUENCE</scope>
</reference>
<protein>
    <submittedName>
        <fullName evidence="1">Uncharacterized protein</fullName>
    </submittedName>
</protein>